<keyword evidence="9 10" id="KW-0961">Cell wall biogenesis/degradation</keyword>
<name>W7YT72_9BACT</name>
<dbReference type="Gene3D" id="3.90.190.20">
    <property type="entry name" value="Mur ligase, C-terminal domain"/>
    <property type="match status" value="1"/>
</dbReference>
<comment type="caution">
    <text evidence="15">The sequence shown here is derived from an EMBL/GenBank/DDBJ whole genome shotgun (WGS) entry which is preliminary data.</text>
</comment>
<dbReference type="STRING" id="869213.GCA_000517085_04644"/>
<dbReference type="GO" id="GO:0005524">
    <property type="term" value="F:ATP binding"/>
    <property type="evidence" value="ECO:0007669"/>
    <property type="project" value="UniProtKB-UniRule"/>
</dbReference>
<evidence type="ECO:0000259" key="13">
    <source>
        <dbReference type="Pfam" id="PF02875"/>
    </source>
</evidence>
<dbReference type="GO" id="GO:0051301">
    <property type="term" value="P:cell division"/>
    <property type="evidence" value="ECO:0007669"/>
    <property type="project" value="UniProtKB-KW"/>
</dbReference>
<proteinExistence type="inferred from homology"/>
<keyword evidence="8 10" id="KW-0131">Cell cycle</keyword>
<dbReference type="EC" id="6.3.2.10" evidence="10 11"/>
<keyword evidence="5 10" id="KW-0067">ATP-binding</keyword>
<dbReference type="GO" id="GO:0008360">
    <property type="term" value="P:regulation of cell shape"/>
    <property type="evidence" value="ECO:0007669"/>
    <property type="project" value="UniProtKB-KW"/>
</dbReference>
<evidence type="ECO:0000256" key="4">
    <source>
        <dbReference type="ARBA" id="ARBA00022741"/>
    </source>
</evidence>
<dbReference type="SUPFAM" id="SSF63418">
    <property type="entry name" value="MurE/MurF N-terminal domain"/>
    <property type="match status" value="1"/>
</dbReference>
<comment type="similarity">
    <text evidence="10">Belongs to the MurCDEF family. MurF subfamily.</text>
</comment>
<evidence type="ECO:0000256" key="6">
    <source>
        <dbReference type="ARBA" id="ARBA00022960"/>
    </source>
</evidence>
<evidence type="ECO:0000256" key="7">
    <source>
        <dbReference type="ARBA" id="ARBA00022984"/>
    </source>
</evidence>
<evidence type="ECO:0000313" key="15">
    <source>
        <dbReference type="EMBL" id="GAF05634.1"/>
    </source>
</evidence>
<keyword evidence="4 10" id="KW-0547">Nucleotide-binding</keyword>
<evidence type="ECO:0000256" key="3">
    <source>
        <dbReference type="ARBA" id="ARBA00022618"/>
    </source>
</evidence>
<dbReference type="eggNOG" id="COG0770">
    <property type="taxonomic scope" value="Bacteria"/>
</dbReference>
<comment type="subcellular location">
    <subcellularLocation>
        <location evidence="10 11">Cytoplasm</location>
    </subcellularLocation>
</comment>
<dbReference type="Pfam" id="PF01225">
    <property type="entry name" value="Mur_ligase"/>
    <property type="match status" value="1"/>
</dbReference>
<dbReference type="GO" id="GO:0005737">
    <property type="term" value="C:cytoplasm"/>
    <property type="evidence" value="ECO:0007669"/>
    <property type="project" value="UniProtKB-SubCell"/>
</dbReference>
<dbReference type="InterPro" id="IPR005863">
    <property type="entry name" value="UDP-N-AcMur_synth"/>
</dbReference>
<accession>W7YT72</accession>
<evidence type="ECO:0000256" key="5">
    <source>
        <dbReference type="ARBA" id="ARBA00022840"/>
    </source>
</evidence>
<dbReference type="PANTHER" id="PTHR43024">
    <property type="entry name" value="UDP-N-ACETYLMURAMOYL-TRIPEPTIDE--D-ALANYL-D-ALANINE LIGASE"/>
    <property type="match status" value="1"/>
</dbReference>
<evidence type="ECO:0000313" key="16">
    <source>
        <dbReference type="Proteomes" id="UP000019402"/>
    </source>
</evidence>
<dbReference type="RefSeq" id="WP_027473814.1">
    <property type="nucleotide sequence ID" value="NZ_BAMD01000102.1"/>
</dbReference>
<keyword evidence="3 10" id="KW-0132">Cell division</keyword>
<gene>
    <name evidence="10" type="primary">murF</name>
    <name evidence="15" type="ORF">JCM21142_104377</name>
</gene>
<dbReference type="GO" id="GO:0009252">
    <property type="term" value="P:peptidoglycan biosynthetic process"/>
    <property type="evidence" value="ECO:0007669"/>
    <property type="project" value="UniProtKB-UniRule"/>
</dbReference>
<protein>
    <recommendedName>
        <fullName evidence="10 11">UDP-N-acetylmuramoyl-tripeptide--D-alanyl-D-alanine ligase</fullName>
        <ecNumber evidence="10 11">6.3.2.10</ecNumber>
    </recommendedName>
    <alternativeName>
        <fullName evidence="10">D-alanyl-D-alanine-adding enzyme</fullName>
    </alternativeName>
</protein>
<feature type="domain" description="Mur ligase central" evidence="14">
    <location>
        <begin position="96"/>
        <end position="279"/>
    </location>
</feature>
<dbReference type="NCBIfam" id="TIGR01143">
    <property type="entry name" value="murF"/>
    <property type="match status" value="1"/>
</dbReference>
<dbReference type="GO" id="GO:0071555">
    <property type="term" value="P:cell wall organization"/>
    <property type="evidence" value="ECO:0007669"/>
    <property type="project" value="UniProtKB-KW"/>
</dbReference>
<dbReference type="PANTHER" id="PTHR43024:SF1">
    <property type="entry name" value="UDP-N-ACETYLMURAMOYL-TRIPEPTIDE--D-ALANYL-D-ALANINE LIGASE"/>
    <property type="match status" value="1"/>
</dbReference>
<evidence type="ECO:0000256" key="11">
    <source>
        <dbReference type="RuleBase" id="RU004136"/>
    </source>
</evidence>
<dbReference type="UniPathway" id="UPA00219"/>
<organism evidence="15 16">
    <name type="scientific">Saccharicrinis fermentans DSM 9555 = JCM 21142</name>
    <dbReference type="NCBI Taxonomy" id="869213"/>
    <lineage>
        <taxon>Bacteria</taxon>
        <taxon>Pseudomonadati</taxon>
        <taxon>Bacteroidota</taxon>
        <taxon>Bacteroidia</taxon>
        <taxon>Marinilabiliales</taxon>
        <taxon>Marinilabiliaceae</taxon>
        <taxon>Saccharicrinis</taxon>
    </lineage>
</organism>
<dbReference type="InterPro" id="IPR004101">
    <property type="entry name" value="Mur_ligase_C"/>
</dbReference>
<dbReference type="InterPro" id="IPR051046">
    <property type="entry name" value="MurCDEF_CellWall_CoF430Synth"/>
</dbReference>
<dbReference type="Pfam" id="PF02875">
    <property type="entry name" value="Mur_ligase_C"/>
    <property type="match status" value="1"/>
</dbReference>
<evidence type="ECO:0000259" key="12">
    <source>
        <dbReference type="Pfam" id="PF01225"/>
    </source>
</evidence>
<evidence type="ECO:0000259" key="14">
    <source>
        <dbReference type="Pfam" id="PF08245"/>
    </source>
</evidence>
<dbReference type="InterPro" id="IPR035911">
    <property type="entry name" value="MurE/MurF_N"/>
</dbReference>
<evidence type="ECO:0000256" key="2">
    <source>
        <dbReference type="ARBA" id="ARBA00022598"/>
    </source>
</evidence>
<dbReference type="AlphaFoldDB" id="W7YT72"/>
<keyword evidence="6 10" id="KW-0133">Cell shape</keyword>
<dbReference type="SUPFAM" id="SSF53244">
    <property type="entry name" value="MurD-like peptide ligases, peptide-binding domain"/>
    <property type="match status" value="1"/>
</dbReference>
<dbReference type="GO" id="GO:0008766">
    <property type="term" value="F:UDP-N-acetylmuramoylalanyl-D-glutamyl-2,6-diaminopimelate-D-alanyl-D-alanine ligase activity"/>
    <property type="evidence" value="ECO:0007669"/>
    <property type="project" value="RHEA"/>
</dbReference>
<keyword evidence="1 10" id="KW-0963">Cytoplasm</keyword>
<keyword evidence="7 10" id="KW-0573">Peptidoglycan synthesis</keyword>
<feature type="binding site" evidence="10">
    <location>
        <begin position="98"/>
        <end position="104"/>
    </location>
    <ligand>
        <name>ATP</name>
        <dbReference type="ChEBI" id="CHEBI:30616"/>
    </ligand>
</feature>
<dbReference type="SUPFAM" id="SSF53623">
    <property type="entry name" value="MurD-like peptide ligases, catalytic domain"/>
    <property type="match status" value="1"/>
</dbReference>
<dbReference type="Gene3D" id="3.40.1190.10">
    <property type="entry name" value="Mur-like, catalytic domain"/>
    <property type="match status" value="1"/>
</dbReference>
<evidence type="ECO:0000256" key="1">
    <source>
        <dbReference type="ARBA" id="ARBA00022490"/>
    </source>
</evidence>
<dbReference type="Pfam" id="PF08245">
    <property type="entry name" value="Mur_ligase_M"/>
    <property type="match status" value="1"/>
</dbReference>
<dbReference type="GO" id="GO:0047480">
    <property type="term" value="F:UDP-N-acetylmuramoyl-tripeptide-D-alanyl-D-alanine ligase activity"/>
    <property type="evidence" value="ECO:0007669"/>
    <property type="project" value="UniProtKB-UniRule"/>
</dbReference>
<feature type="domain" description="Mur ligase N-terminal catalytic" evidence="12">
    <location>
        <begin position="15"/>
        <end position="64"/>
    </location>
</feature>
<dbReference type="InterPro" id="IPR013221">
    <property type="entry name" value="Mur_ligase_cen"/>
</dbReference>
<comment type="catalytic activity">
    <reaction evidence="10 11">
        <text>D-alanyl-D-alanine + UDP-N-acetyl-alpha-D-muramoyl-L-alanyl-gamma-D-glutamyl-meso-2,6-diaminopimelate + ATP = UDP-N-acetyl-alpha-D-muramoyl-L-alanyl-gamma-D-glutamyl-meso-2,6-diaminopimeloyl-D-alanyl-D-alanine + ADP + phosphate + H(+)</text>
        <dbReference type="Rhea" id="RHEA:28374"/>
        <dbReference type="ChEBI" id="CHEBI:15378"/>
        <dbReference type="ChEBI" id="CHEBI:30616"/>
        <dbReference type="ChEBI" id="CHEBI:43474"/>
        <dbReference type="ChEBI" id="CHEBI:57822"/>
        <dbReference type="ChEBI" id="CHEBI:61386"/>
        <dbReference type="ChEBI" id="CHEBI:83905"/>
        <dbReference type="ChEBI" id="CHEBI:456216"/>
        <dbReference type="EC" id="6.3.2.10"/>
    </reaction>
</comment>
<evidence type="ECO:0000256" key="10">
    <source>
        <dbReference type="HAMAP-Rule" id="MF_02019"/>
    </source>
</evidence>
<dbReference type="OrthoDB" id="9801978at2"/>
<comment type="function">
    <text evidence="10 11">Involved in cell wall formation. Catalyzes the final step in the synthesis of UDP-N-acetylmuramoyl-pentapeptide, the precursor of murein.</text>
</comment>
<dbReference type="HAMAP" id="MF_02019">
    <property type="entry name" value="MurF"/>
    <property type="match status" value="1"/>
</dbReference>
<dbReference type="InterPro" id="IPR036565">
    <property type="entry name" value="Mur-like_cat_sf"/>
</dbReference>
<evidence type="ECO:0000256" key="9">
    <source>
        <dbReference type="ARBA" id="ARBA00023316"/>
    </source>
</evidence>
<dbReference type="InterPro" id="IPR036615">
    <property type="entry name" value="Mur_ligase_C_dom_sf"/>
</dbReference>
<dbReference type="InterPro" id="IPR000713">
    <property type="entry name" value="Mur_ligase_N"/>
</dbReference>
<keyword evidence="16" id="KW-1185">Reference proteome</keyword>
<sequence length="432" mass="48050">MKDIKDIYDIFKASTGICTDTRNIREKSLFFALRGASFNGNLFAAQALKQGALKVVVDDQNVVQGEQYILVDDVLSTLQKLATYHRRSLNIPIIGITGTNGKTTTKELSQAVLSKKYTSFATRGNFNNHIGVPLTLLAMDERTEIAVVEMGANHPGEIDLLCQIAEPNLGLITNVGKAHLEGFGSFEGVKKTKGELYRYIENKKGLLFVHKSNSHLLSMLKTGAQHFYYGNDADCKVCITHLHESPKLSFTCKINGEEVQVNTQLIGSYNLENVLAAISIGSYFGIQPPLIADAISTYIPENNRSQMVVSDQNKILFDAYNANPTSMKAALENFVALQEDNKVVMLGEMKELGNDSTQEHTEILNFLRSNQFAKVYLVGKNYKALINKNDEFIWMENVEALIKEITTSHIRDAFILVKGSRSNKLEQLKGIL</sequence>
<keyword evidence="2 10" id="KW-0436">Ligase</keyword>
<dbReference type="Gene3D" id="3.40.1390.10">
    <property type="entry name" value="MurE/MurF, N-terminal domain"/>
    <property type="match status" value="1"/>
</dbReference>
<comment type="pathway">
    <text evidence="10 11">Cell wall biogenesis; peptidoglycan biosynthesis.</text>
</comment>
<feature type="domain" description="Mur ligase C-terminal" evidence="13">
    <location>
        <begin position="304"/>
        <end position="421"/>
    </location>
</feature>
<reference evidence="15 16" key="1">
    <citation type="journal article" date="2014" name="Genome Announc.">
        <title>Draft Genome Sequence of Cytophaga fermentans JCM 21142T, a Facultative Anaerobe Isolated from Marine Mud.</title>
        <authorList>
            <person name="Starns D."/>
            <person name="Oshima K."/>
            <person name="Suda W."/>
            <person name="Iino T."/>
            <person name="Yuki M."/>
            <person name="Inoue J."/>
            <person name="Kitamura K."/>
            <person name="Iida T."/>
            <person name="Darby A."/>
            <person name="Hattori M."/>
            <person name="Ohkuma M."/>
        </authorList>
    </citation>
    <scope>NUCLEOTIDE SEQUENCE [LARGE SCALE GENOMIC DNA]</scope>
    <source>
        <strain evidence="15 16">JCM 21142</strain>
    </source>
</reference>
<dbReference type="EMBL" id="BAMD01000102">
    <property type="protein sequence ID" value="GAF05634.1"/>
    <property type="molecule type" value="Genomic_DNA"/>
</dbReference>
<evidence type="ECO:0000256" key="8">
    <source>
        <dbReference type="ARBA" id="ARBA00023306"/>
    </source>
</evidence>
<dbReference type="Proteomes" id="UP000019402">
    <property type="component" value="Unassembled WGS sequence"/>
</dbReference>